<gene>
    <name evidence="1" type="ORF">Amon02_001329800</name>
</gene>
<keyword evidence="2" id="KW-1185">Reference proteome</keyword>
<protein>
    <submittedName>
        <fullName evidence="1">Unnamed protein product</fullName>
    </submittedName>
</protein>
<accession>A0ACB5UC63</accession>
<evidence type="ECO:0000313" key="1">
    <source>
        <dbReference type="EMBL" id="GMF08557.1"/>
    </source>
</evidence>
<comment type="caution">
    <text evidence="1">The sequence shown here is derived from an EMBL/GenBank/DDBJ whole genome shotgun (WGS) entry which is preliminary data.</text>
</comment>
<sequence>MYTISYGKSSASMIFLKLLNCVVELAFFGLGFGFERVFGGTRAKTAQHTTADNNSHRSKCVAILASRLAKMESMNVIKMNLNDLVTLDVYLKF</sequence>
<dbReference type="Proteomes" id="UP001165064">
    <property type="component" value="Unassembled WGS sequence"/>
</dbReference>
<organism evidence="1 2">
    <name type="scientific">Ambrosiozyma monospora</name>
    <name type="common">Yeast</name>
    <name type="synonym">Endomycopsis monosporus</name>
    <dbReference type="NCBI Taxonomy" id="43982"/>
    <lineage>
        <taxon>Eukaryota</taxon>
        <taxon>Fungi</taxon>
        <taxon>Dikarya</taxon>
        <taxon>Ascomycota</taxon>
        <taxon>Saccharomycotina</taxon>
        <taxon>Pichiomycetes</taxon>
        <taxon>Pichiales</taxon>
        <taxon>Pichiaceae</taxon>
        <taxon>Ambrosiozyma</taxon>
    </lineage>
</organism>
<dbReference type="EMBL" id="BSXS01017098">
    <property type="protein sequence ID" value="GMF08557.1"/>
    <property type="molecule type" value="Genomic_DNA"/>
</dbReference>
<name>A0ACB5UC63_AMBMO</name>
<proteinExistence type="predicted"/>
<reference evidence="1" key="1">
    <citation type="submission" date="2023-04" db="EMBL/GenBank/DDBJ databases">
        <title>Ambrosiozyma monospora NBRC 10751.</title>
        <authorList>
            <person name="Ichikawa N."/>
            <person name="Sato H."/>
            <person name="Tonouchi N."/>
        </authorList>
    </citation>
    <scope>NUCLEOTIDE SEQUENCE</scope>
    <source>
        <strain evidence="1">NBRC 10751</strain>
    </source>
</reference>
<evidence type="ECO:0000313" key="2">
    <source>
        <dbReference type="Proteomes" id="UP001165064"/>
    </source>
</evidence>